<protein>
    <recommendedName>
        <fullName evidence="1">Enoyl reductase (ER) domain-containing protein</fullName>
    </recommendedName>
</protein>
<dbReference type="InterPro" id="IPR013154">
    <property type="entry name" value="ADH-like_N"/>
</dbReference>
<dbReference type="Pfam" id="PF13602">
    <property type="entry name" value="ADH_zinc_N_2"/>
    <property type="match status" value="1"/>
</dbReference>
<dbReference type="InterPro" id="IPR036291">
    <property type="entry name" value="NAD(P)-bd_dom_sf"/>
</dbReference>
<dbReference type="InterPro" id="IPR020843">
    <property type="entry name" value="ER"/>
</dbReference>
<dbReference type="InterPro" id="IPR050700">
    <property type="entry name" value="YIM1/Zinc_Alcohol_DH_Fams"/>
</dbReference>
<accession>A0ABR3IUT1</accession>
<organism evidence="2 3">
    <name type="scientific">Hohenbuehelia grisea</name>
    <dbReference type="NCBI Taxonomy" id="104357"/>
    <lineage>
        <taxon>Eukaryota</taxon>
        <taxon>Fungi</taxon>
        <taxon>Dikarya</taxon>
        <taxon>Basidiomycota</taxon>
        <taxon>Agaricomycotina</taxon>
        <taxon>Agaricomycetes</taxon>
        <taxon>Agaricomycetidae</taxon>
        <taxon>Agaricales</taxon>
        <taxon>Pleurotineae</taxon>
        <taxon>Pleurotaceae</taxon>
        <taxon>Hohenbuehelia</taxon>
    </lineage>
</organism>
<dbReference type="PANTHER" id="PTHR11695">
    <property type="entry name" value="ALCOHOL DEHYDROGENASE RELATED"/>
    <property type="match status" value="1"/>
</dbReference>
<dbReference type="PANTHER" id="PTHR11695:SF294">
    <property type="entry name" value="RETICULON-4-INTERACTING PROTEIN 1, MITOCHONDRIAL"/>
    <property type="match status" value="1"/>
</dbReference>
<dbReference type="InterPro" id="IPR011032">
    <property type="entry name" value="GroES-like_sf"/>
</dbReference>
<proteinExistence type="predicted"/>
<dbReference type="Gene3D" id="3.90.180.10">
    <property type="entry name" value="Medium-chain alcohol dehydrogenases, catalytic domain"/>
    <property type="match status" value="1"/>
</dbReference>
<evidence type="ECO:0000259" key="1">
    <source>
        <dbReference type="SMART" id="SM00829"/>
    </source>
</evidence>
<dbReference type="SUPFAM" id="SSF51735">
    <property type="entry name" value="NAD(P)-binding Rossmann-fold domains"/>
    <property type="match status" value="1"/>
</dbReference>
<keyword evidence="3" id="KW-1185">Reference proteome</keyword>
<evidence type="ECO:0000313" key="2">
    <source>
        <dbReference type="EMBL" id="KAL0947086.1"/>
    </source>
</evidence>
<dbReference type="SMART" id="SM00829">
    <property type="entry name" value="PKS_ER"/>
    <property type="match status" value="1"/>
</dbReference>
<dbReference type="Gene3D" id="3.40.50.720">
    <property type="entry name" value="NAD(P)-binding Rossmann-like Domain"/>
    <property type="match status" value="1"/>
</dbReference>
<dbReference type="Pfam" id="PF08240">
    <property type="entry name" value="ADH_N"/>
    <property type="match status" value="1"/>
</dbReference>
<dbReference type="CDD" id="cd08267">
    <property type="entry name" value="MDR1"/>
    <property type="match status" value="1"/>
</dbReference>
<reference evidence="3" key="1">
    <citation type="submission" date="2024-06" db="EMBL/GenBank/DDBJ databases">
        <title>Multi-omics analyses provide insights into the biosynthesis of the anticancer antibiotic pleurotin in Hohenbuehelia grisea.</title>
        <authorList>
            <person name="Weaver J.A."/>
            <person name="Alberti F."/>
        </authorList>
    </citation>
    <scope>NUCLEOTIDE SEQUENCE [LARGE SCALE GENOMIC DNA]</scope>
    <source>
        <strain evidence="3">T-177</strain>
    </source>
</reference>
<dbReference type="Proteomes" id="UP001556367">
    <property type="component" value="Unassembled WGS sequence"/>
</dbReference>
<dbReference type="SUPFAM" id="SSF50129">
    <property type="entry name" value="GroES-like"/>
    <property type="match status" value="1"/>
</dbReference>
<gene>
    <name evidence="2" type="ORF">HGRIS_013227</name>
</gene>
<name>A0ABR3IUT1_9AGAR</name>
<sequence length="355" mass="38536">MASNLVPSVQRAWVVVKRGHPSKALALKEDYPVQKTLRKGDVLLKIQAAALNPVGYKVMKMAPNFIAKRPAIAEYDLAGVVVDANGTEFKEGDAVFGFISVAESLKTRQGSLAQYAAIPADHLVTRPENITPTEAAGITLAAQTAHEALFTHMKLEPGQTVFINGGSSAVGLFAIQIAKAKGLKVVATASGKNEELIRSMGVDEFIDYTKEPLHAHLIKNPPETKFHGILDAVGLVDPSLYTHSPAYLAPGCLFLSTGPLPRNWSASEISQLLRYMWMAQVWPSWLGGIKRPWKVFNMANHKETLEDLRSLVADGKLKGVGDSVHPFSDVLKAYERMMSGRATGKIVVTVEEPTT</sequence>
<dbReference type="EMBL" id="JASNQZ010000015">
    <property type="protein sequence ID" value="KAL0947086.1"/>
    <property type="molecule type" value="Genomic_DNA"/>
</dbReference>
<evidence type="ECO:0000313" key="3">
    <source>
        <dbReference type="Proteomes" id="UP001556367"/>
    </source>
</evidence>
<feature type="domain" description="Enoyl reductase (ER)" evidence="1">
    <location>
        <begin position="20"/>
        <end position="348"/>
    </location>
</feature>
<comment type="caution">
    <text evidence="2">The sequence shown here is derived from an EMBL/GenBank/DDBJ whole genome shotgun (WGS) entry which is preliminary data.</text>
</comment>